<feature type="compositionally biased region" description="Low complexity" evidence="8">
    <location>
        <begin position="93"/>
        <end position="102"/>
    </location>
</feature>
<evidence type="ECO:0000256" key="3">
    <source>
        <dbReference type="ARBA" id="ARBA00022692"/>
    </source>
</evidence>
<comment type="subcellular location">
    <subcellularLocation>
        <location evidence="1">Membrane</location>
    </subcellularLocation>
</comment>
<evidence type="ECO:0000256" key="1">
    <source>
        <dbReference type="ARBA" id="ARBA00004370"/>
    </source>
</evidence>
<dbReference type="PANTHER" id="PTHR17613">
    <property type="entry name" value="CEREBRAL PROTEIN-11-RELATED"/>
    <property type="match status" value="1"/>
</dbReference>
<keyword evidence="6 9" id="KW-0472">Membrane</keyword>
<organism evidence="10 11">
    <name type="scientific">Littorina saxatilis</name>
    <dbReference type="NCBI Taxonomy" id="31220"/>
    <lineage>
        <taxon>Eukaryota</taxon>
        <taxon>Metazoa</taxon>
        <taxon>Spiralia</taxon>
        <taxon>Lophotrochozoa</taxon>
        <taxon>Mollusca</taxon>
        <taxon>Gastropoda</taxon>
        <taxon>Caenogastropoda</taxon>
        <taxon>Littorinimorpha</taxon>
        <taxon>Littorinoidea</taxon>
        <taxon>Littorinidae</taxon>
        <taxon>Littorina</taxon>
    </lineage>
</organism>
<feature type="compositionally biased region" description="Polar residues" evidence="8">
    <location>
        <begin position="373"/>
        <end position="386"/>
    </location>
</feature>
<evidence type="ECO:0000256" key="6">
    <source>
        <dbReference type="ARBA" id="ARBA00023136"/>
    </source>
</evidence>
<feature type="compositionally biased region" description="Polar residues" evidence="8">
    <location>
        <begin position="334"/>
        <end position="343"/>
    </location>
</feature>
<evidence type="ECO:0000313" key="11">
    <source>
        <dbReference type="Proteomes" id="UP001374579"/>
    </source>
</evidence>
<dbReference type="PANTHER" id="PTHR17613:SF14">
    <property type="entry name" value="DEMENTIN, ISOFORM H"/>
    <property type="match status" value="1"/>
</dbReference>
<keyword evidence="11" id="KW-1185">Reference proteome</keyword>
<comment type="similarity">
    <text evidence="2">Belongs to the TEX28 family.</text>
</comment>
<evidence type="ECO:0000256" key="5">
    <source>
        <dbReference type="ARBA" id="ARBA00023054"/>
    </source>
</evidence>
<feature type="transmembrane region" description="Helical" evidence="9">
    <location>
        <begin position="533"/>
        <end position="559"/>
    </location>
</feature>
<feature type="region of interest" description="Disordered" evidence="8">
    <location>
        <begin position="1"/>
        <end position="29"/>
    </location>
</feature>
<accession>A0AAN9G1F1</accession>
<feature type="region of interest" description="Disordered" evidence="8">
    <location>
        <begin position="331"/>
        <end position="386"/>
    </location>
</feature>
<reference evidence="10 11" key="1">
    <citation type="submission" date="2024-02" db="EMBL/GenBank/DDBJ databases">
        <title>Chromosome-scale genome assembly of the rough periwinkle Littorina saxatilis.</title>
        <authorList>
            <person name="De Jode A."/>
            <person name="Faria R."/>
            <person name="Formenti G."/>
            <person name="Sims Y."/>
            <person name="Smith T.P."/>
            <person name="Tracey A."/>
            <person name="Wood J.M.D."/>
            <person name="Zagrodzka Z.B."/>
            <person name="Johannesson K."/>
            <person name="Butlin R.K."/>
            <person name="Leder E.H."/>
        </authorList>
    </citation>
    <scope>NUCLEOTIDE SEQUENCE [LARGE SCALE GENOMIC DNA]</scope>
    <source>
        <strain evidence="10">Snail1</strain>
        <tissue evidence="10">Muscle</tissue>
    </source>
</reference>
<evidence type="ECO:0000313" key="10">
    <source>
        <dbReference type="EMBL" id="KAK7091696.1"/>
    </source>
</evidence>
<feature type="coiled-coil region" evidence="7">
    <location>
        <begin position="435"/>
        <end position="480"/>
    </location>
</feature>
<evidence type="ECO:0000256" key="7">
    <source>
        <dbReference type="SAM" id="Coils"/>
    </source>
</evidence>
<dbReference type="AlphaFoldDB" id="A0AAN9G1F1"/>
<dbReference type="Proteomes" id="UP001374579">
    <property type="component" value="Unassembled WGS sequence"/>
</dbReference>
<sequence>MHGTPSGGVKMHYSPPGSTGSLGGESLKNSHSYPLLHQLLRKKTEAARAAVAGCSSATSTNLGAQSKAFKKAMSKSPNLPRKPEPGGKGETGVGSTASSAAATGGGLGGGVNRAYSGSGTLHPLMSGDESSSVALSVEDLDTMDGGTERENGGSETMTAVAYSDEGSLEGQGSDGGDVTQKARAAIDHLKTKIDKTKDLIRKEQDQKESNVNEYLHLAASADKQQNQRIKTVFEKRNQKSAQSINHLQKKLETYQRRLTEIETHGVSGSHKQAKEVLRDVGQGLKDVGANIFDGLSGFSGTIVSKPKEFAHLIKNRFGSADNIAQMKMEETMADTDSQPQARTGGTLPASFKYPGSEDDNSSVTSGSGYGVGMQSSPHSASQNASQSLPVTTQAVLEPLCEELALVKDNNLKVEESIGRLVDEFDSYKSVTQSEMSLLRSLLDEEKYKVDRLEEQINDLTELHQNEMSNIKQDMSSMEEKIEYRLDERTTDLSDLVDNCQTRILRLEQQQQQQQLLSMEMVENVTFRTILTKLINVVLALLAVVLVFVSTAANLISPFLTSRMRILSTGGLVLGISLLFTYGGWLFAYFAYAWDSFYSLLPFR</sequence>
<evidence type="ECO:0000256" key="9">
    <source>
        <dbReference type="SAM" id="Phobius"/>
    </source>
</evidence>
<evidence type="ECO:0000256" key="4">
    <source>
        <dbReference type="ARBA" id="ARBA00022989"/>
    </source>
</evidence>
<gene>
    <name evidence="10" type="ORF">V1264_009350</name>
</gene>
<dbReference type="Pfam" id="PF10267">
    <property type="entry name" value="Tmemb_cc2"/>
    <property type="match status" value="1"/>
</dbReference>
<name>A0AAN9G1F1_9CAEN</name>
<evidence type="ECO:0000256" key="2">
    <source>
        <dbReference type="ARBA" id="ARBA00008108"/>
    </source>
</evidence>
<feature type="region of interest" description="Disordered" evidence="8">
    <location>
        <begin position="65"/>
        <end position="106"/>
    </location>
</feature>
<keyword evidence="3 9" id="KW-0812">Transmembrane</keyword>
<dbReference type="GO" id="GO:0016020">
    <property type="term" value="C:membrane"/>
    <property type="evidence" value="ECO:0007669"/>
    <property type="project" value="UniProtKB-SubCell"/>
</dbReference>
<protein>
    <recommendedName>
        <fullName evidence="12">Transmembrane and coiled-coil domains protein 1</fullName>
    </recommendedName>
</protein>
<evidence type="ECO:0008006" key="12">
    <source>
        <dbReference type="Google" id="ProtNLM"/>
    </source>
</evidence>
<evidence type="ECO:0000256" key="8">
    <source>
        <dbReference type="SAM" id="MobiDB-lite"/>
    </source>
</evidence>
<keyword evidence="5 7" id="KW-0175">Coiled coil</keyword>
<comment type="caution">
    <text evidence="10">The sequence shown here is derived from an EMBL/GenBank/DDBJ whole genome shotgun (WGS) entry which is preliminary data.</text>
</comment>
<dbReference type="EMBL" id="JBAMIC010000022">
    <property type="protein sequence ID" value="KAK7091696.1"/>
    <property type="molecule type" value="Genomic_DNA"/>
</dbReference>
<dbReference type="GO" id="GO:0012505">
    <property type="term" value="C:endomembrane system"/>
    <property type="evidence" value="ECO:0007669"/>
    <property type="project" value="TreeGrafter"/>
</dbReference>
<dbReference type="InterPro" id="IPR019394">
    <property type="entry name" value="TEX28/TMCC"/>
</dbReference>
<keyword evidence="4 9" id="KW-1133">Transmembrane helix</keyword>
<feature type="coiled-coil region" evidence="7">
    <location>
        <begin position="237"/>
        <end position="264"/>
    </location>
</feature>
<proteinExistence type="inferred from homology"/>
<feature type="transmembrane region" description="Helical" evidence="9">
    <location>
        <begin position="571"/>
        <end position="593"/>
    </location>
</feature>